<evidence type="ECO:0000313" key="4">
    <source>
        <dbReference type="EMBL" id="KEO84636.1"/>
    </source>
</evidence>
<protein>
    <recommendedName>
        <fullName evidence="3">HTH tetR-type domain-containing protein</fullName>
    </recommendedName>
</protein>
<dbReference type="InterPro" id="IPR039532">
    <property type="entry name" value="TetR_C_Firmicutes"/>
</dbReference>
<reference evidence="4 5" key="1">
    <citation type="journal article" date="2013" name="Int. J. Syst. Evol. Microbiol.">
        <title>Tumebacillus flagellatus sp. nov., an alpha-amylase/pullulanase-producing bacterium isolated from cassava wastewater.</title>
        <authorList>
            <person name="Wang Q."/>
            <person name="Xie N."/>
            <person name="Qin Y."/>
            <person name="Shen N."/>
            <person name="Zhu J."/>
            <person name="Mi H."/>
            <person name="Huang R."/>
        </authorList>
    </citation>
    <scope>NUCLEOTIDE SEQUENCE [LARGE SCALE GENOMIC DNA]</scope>
    <source>
        <strain evidence="4 5">GST4</strain>
    </source>
</reference>
<dbReference type="GO" id="GO:0003677">
    <property type="term" value="F:DNA binding"/>
    <property type="evidence" value="ECO:0007669"/>
    <property type="project" value="UniProtKB-UniRule"/>
</dbReference>
<accession>A0A074LRA2</accession>
<dbReference type="PRINTS" id="PR00455">
    <property type="entry name" value="HTHTETR"/>
</dbReference>
<dbReference type="SUPFAM" id="SSF46689">
    <property type="entry name" value="Homeodomain-like"/>
    <property type="match status" value="1"/>
</dbReference>
<dbReference type="Gene3D" id="1.10.357.10">
    <property type="entry name" value="Tetracycline Repressor, domain 2"/>
    <property type="match status" value="1"/>
</dbReference>
<organism evidence="4 5">
    <name type="scientific">Tumebacillus flagellatus</name>
    <dbReference type="NCBI Taxonomy" id="1157490"/>
    <lineage>
        <taxon>Bacteria</taxon>
        <taxon>Bacillati</taxon>
        <taxon>Bacillota</taxon>
        <taxon>Bacilli</taxon>
        <taxon>Bacillales</taxon>
        <taxon>Alicyclobacillaceae</taxon>
        <taxon>Tumebacillus</taxon>
    </lineage>
</organism>
<dbReference type="PROSITE" id="PS50977">
    <property type="entry name" value="HTH_TETR_2"/>
    <property type="match status" value="1"/>
</dbReference>
<dbReference type="PANTHER" id="PTHR43479">
    <property type="entry name" value="ACREF/ENVCD OPERON REPRESSOR-RELATED"/>
    <property type="match status" value="1"/>
</dbReference>
<dbReference type="EMBL" id="JMIR01000003">
    <property type="protein sequence ID" value="KEO84636.1"/>
    <property type="molecule type" value="Genomic_DNA"/>
</dbReference>
<dbReference type="eggNOG" id="COG1309">
    <property type="taxonomic scope" value="Bacteria"/>
</dbReference>
<dbReference type="AlphaFoldDB" id="A0A074LRA2"/>
<gene>
    <name evidence="4" type="ORF">EL26_03725</name>
</gene>
<evidence type="ECO:0000313" key="5">
    <source>
        <dbReference type="Proteomes" id="UP000027931"/>
    </source>
</evidence>
<sequence length="193" mass="22759">MLVEAKLDARIKRSRKLLRDALVSLIQEKGYDRLTVRDITERATVNRSTFYQHYRDKEDLLRQLVKEVLDELRSCFGETEPLPKDGDPAPAFVRMFEHFAQNGDFYRVMLSERGFPRFQFYLENVMRVAMQKRKDLLPPQGEWAVPFDFFLHYISSAHTGMVAWWLQGDMAYSPKYMATQLTRLIRSTAQALR</sequence>
<dbReference type="Proteomes" id="UP000027931">
    <property type="component" value="Unassembled WGS sequence"/>
</dbReference>
<dbReference type="STRING" id="1157490.EL26_03725"/>
<dbReference type="InterPro" id="IPR001647">
    <property type="entry name" value="HTH_TetR"/>
</dbReference>
<keyword evidence="5" id="KW-1185">Reference proteome</keyword>
<evidence type="ECO:0000259" key="3">
    <source>
        <dbReference type="PROSITE" id="PS50977"/>
    </source>
</evidence>
<comment type="caution">
    <text evidence="4">The sequence shown here is derived from an EMBL/GenBank/DDBJ whole genome shotgun (WGS) entry which is preliminary data.</text>
</comment>
<feature type="domain" description="HTH tetR-type" evidence="3">
    <location>
        <begin position="12"/>
        <end position="72"/>
    </location>
</feature>
<dbReference type="InterPro" id="IPR050624">
    <property type="entry name" value="HTH-type_Tx_Regulator"/>
</dbReference>
<evidence type="ECO:0000256" key="2">
    <source>
        <dbReference type="PROSITE-ProRule" id="PRU00335"/>
    </source>
</evidence>
<dbReference type="PANTHER" id="PTHR43479:SF23">
    <property type="entry name" value="HTH TETR-TYPE DOMAIN-CONTAINING PROTEIN"/>
    <property type="match status" value="1"/>
</dbReference>
<dbReference type="Pfam" id="PF00440">
    <property type="entry name" value="TetR_N"/>
    <property type="match status" value="1"/>
</dbReference>
<evidence type="ECO:0000256" key="1">
    <source>
        <dbReference type="ARBA" id="ARBA00023125"/>
    </source>
</evidence>
<name>A0A074LRA2_9BACL</name>
<feature type="DNA-binding region" description="H-T-H motif" evidence="2">
    <location>
        <begin position="35"/>
        <end position="54"/>
    </location>
</feature>
<dbReference type="Pfam" id="PF14278">
    <property type="entry name" value="TetR_C_8"/>
    <property type="match status" value="1"/>
</dbReference>
<dbReference type="InterPro" id="IPR009057">
    <property type="entry name" value="Homeodomain-like_sf"/>
</dbReference>
<keyword evidence="1 2" id="KW-0238">DNA-binding</keyword>
<proteinExistence type="predicted"/>